<protein>
    <submittedName>
        <fullName evidence="7">Helix-turn-helix transcriptional regulator</fullName>
    </submittedName>
</protein>
<keyword evidence="2" id="KW-0238">DNA-binding</keyword>
<feature type="transmembrane region" description="Helical" evidence="5">
    <location>
        <begin position="346"/>
        <end position="369"/>
    </location>
</feature>
<reference evidence="7 8" key="1">
    <citation type="submission" date="2019-04" db="EMBL/GenBank/DDBJ databases">
        <title>Microbes associate with the intestines of laboratory mice.</title>
        <authorList>
            <person name="Navarre W."/>
            <person name="Wong E."/>
            <person name="Huang K.C."/>
            <person name="Tropini C."/>
            <person name="Ng K."/>
            <person name="Yu B."/>
        </authorList>
    </citation>
    <scope>NUCLEOTIDE SEQUENCE [LARGE SCALE GENOMIC DNA]</scope>
    <source>
        <strain evidence="7 8">NM80_B27</strain>
    </source>
</reference>
<dbReference type="AlphaFoldDB" id="A0A4S4G239"/>
<dbReference type="Proteomes" id="UP000308978">
    <property type="component" value="Unassembled WGS sequence"/>
</dbReference>
<dbReference type="PROSITE" id="PS50043">
    <property type="entry name" value="HTH_LUXR_2"/>
    <property type="match status" value="1"/>
</dbReference>
<feature type="transmembrane region" description="Helical" evidence="5">
    <location>
        <begin position="44"/>
        <end position="65"/>
    </location>
</feature>
<dbReference type="SMART" id="SM00421">
    <property type="entry name" value="HTH_LUXR"/>
    <property type="match status" value="1"/>
</dbReference>
<feature type="transmembrane region" description="Helical" evidence="5">
    <location>
        <begin position="260"/>
        <end position="282"/>
    </location>
</feature>
<keyword evidence="5" id="KW-0472">Membrane</keyword>
<proteinExistence type="predicted"/>
<sequence>MAMAGNNGEGNPRTDATARPEGAPAGEGSGPFLSVRLDGARARLLIGFASFVAWVNLLVCFEGFLRDTVAYGGGVVRDPLFVAAMLVAGTVLVAVALRGSRGLAAKQESARRRLARGLAGAGALGSAAGGFGVALAASAASNTAAVWATATALGCAAGLFVAAYTLAWGSAIAAFDMREILVVLCVALCLQWVPFVGVVLIGALGKAVLAVGLPVLSWWCLRGFADGLARARTAPEQRCSRPADADGRAPGRDFVTGRMAAALFCFAFVVQFVWTCNIVMGGEPLSEGLFWLVYVCVLVVSALAMAVILGLMERWRSYRMELFYRTAFAFGVLGSVALPLAYNHLFFSYAVIYVAFALISATMWMLAWSVAFMRKVAPRRIIGCVFGLQYLALPCGFAAAKLMQWWAGAAASSALLPYVGFAAVAVLVAAYAFVLPERTLLLLSPRLLKLSHESLDERCRDVARAFGLTEREGEIFALLARGRDVGYIEQELFISRNTVNTHRKNLYRKLGIHTQQELLSLIEDELS</sequence>
<keyword evidence="3" id="KW-0804">Transcription</keyword>
<evidence type="ECO:0000313" key="8">
    <source>
        <dbReference type="Proteomes" id="UP000308978"/>
    </source>
</evidence>
<evidence type="ECO:0000256" key="3">
    <source>
        <dbReference type="ARBA" id="ARBA00023163"/>
    </source>
</evidence>
<dbReference type="PANTHER" id="PTHR44688:SF16">
    <property type="entry name" value="DNA-BINDING TRANSCRIPTIONAL ACTIVATOR DEVR_DOSR"/>
    <property type="match status" value="1"/>
</dbReference>
<dbReference type="InterPro" id="IPR036388">
    <property type="entry name" value="WH-like_DNA-bd_sf"/>
</dbReference>
<organism evidence="7 8">
    <name type="scientific">Adlercreutzia caecimuris</name>
    <dbReference type="NCBI Taxonomy" id="671266"/>
    <lineage>
        <taxon>Bacteria</taxon>
        <taxon>Bacillati</taxon>
        <taxon>Actinomycetota</taxon>
        <taxon>Coriobacteriia</taxon>
        <taxon>Eggerthellales</taxon>
        <taxon>Eggerthellaceae</taxon>
        <taxon>Adlercreutzia</taxon>
    </lineage>
</organism>
<dbReference type="InterPro" id="IPR016032">
    <property type="entry name" value="Sig_transdc_resp-reg_C-effctor"/>
</dbReference>
<accession>A0A4S4G239</accession>
<feature type="transmembrane region" description="Helical" evidence="5">
    <location>
        <begin position="322"/>
        <end position="340"/>
    </location>
</feature>
<comment type="caution">
    <text evidence="7">The sequence shown here is derived from an EMBL/GenBank/DDBJ whole genome shotgun (WGS) entry which is preliminary data.</text>
</comment>
<evidence type="ECO:0000259" key="6">
    <source>
        <dbReference type="PROSITE" id="PS50043"/>
    </source>
</evidence>
<dbReference type="GO" id="GO:0003677">
    <property type="term" value="F:DNA binding"/>
    <property type="evidence" value="ECO:0007669"/>
    <property type="project" value="UniProtKB-KW"/>
</dbReference>
<evidence type="ECO:0000313" key="7">
    <source>
        <dbReference type="EMBL" id="THG36612.1"/>
    </source>
</evidence>
<feature type="transmembrane region" description="Helical" evidence="5">
    <location>
        <begin position="180"/>
        <end position="201"/>
    </location>
</feature>
<dbReference type="CDD" id="cd06170">
    <property type="entry name" value="LuxR_C_like"/>
    <property type="match status" value="1"/>
</dbReference>
<gene>
    <name evidence="7" type="ORF">E5986_09105</name>
</gene>
<dbReference type="SUPFAM" id="SSF46894">
    <property type="entry name" value="C-terminal effector domain of the bipartite response regulators"/>
    <property type="match status" value="1"/>
</dbReference>
<evidence type="ECO:0000256" key="5">
    <source>
        <dbReference type="SAM" id="Phobius"/>
    </source>
</evidence>
<feature type="transmembrane region" description="Helical" evidence="5">
    <location>
        <begin position="80"/>
        <end position="97"/>
    </location>
</feature>
<evidence type="ECO:0000256" key="4">
    <source>
        <dbReference type="SAM" id="MobiDB-lite"/>
    </source>
</evidence>
<dbReference type="GO" id="GO:0006355">
    <property type="term" value="P:regulation of DNA-templated transcription"/>
    <property type="evidence" value="ECO:0007669"/>
    <property type="project" value="InterPro"/>
</dbReference>
<dbReference type="Pfam" id="PF00196">
    <property type="entry name" value="GerE"/>
    <property type="match status" value="1"/>
</dbReference>
<feature type="transmembrane region" description="Helical" evidence="5">
    <location>
        <begin position="288"/>
        <end position="310"/>
    </location>
</feature>
<keyword evidence="5" id="KW-0812">Transmembrane</keyword>
<feature type="compositionally biased region" description="Low complexity" evidence="4">
    <location>
        <begin position="17"/>
        <end position="26"/>
    </location>
</feature>
<name>A0A4S4G239_9ACTN</name>
<dbReference type="EMBL" id="SSTJ01000013">
    <property type="protein sequence ID" value="THG36612.1"/>
    <property type="molecule type" value="Genomic_DNA"/>
</dbReference>
<dbReference type="Gene3D" id="1.10.10.10">
    <property type="entry name" value="Winged helix-like DNA-binding domain superfamily/Winged helix DNA-binding domain"/>
    <property type="match status" value="1"/>
</dbReference>
<feature type="transmembrane region" description="Helical" evidence="5">
    <location>
        <begin position="145"/>
        <end position="168"/>
    </location>
</feature>
<feature type="region of interest" description="Disordered" evidence="4">
    <location>
        <begin position="1"/>
        <end position="27"/>
    </location>
</feature>
<feature type="transmembrane region" description="Helical" evidence="5">
    <location>
        <begin position="118"/>
        <end position="139"/>
    </location>
</feature>
<evidence type="ECO:0000256" key="1">
    <source>
        <dbReference type="ARBA" id="ARBA00023015"/>
    </source>
</evidence>
<feature type="transmembrane region" description="Helical" evidence="5">
    <location>
        <begin position="207"/>
        <end position="225"/>
    </location>
</feature>
<dbReference type="InterPro" id="IPR000792">
    <property type="entry name" value="Tscrpt_reg_LuxR_C"/>
</dbReference>
<feature type="transmembrane region" description="Helical" evidence="5">
    <location>
        <begin position="415"/>
        <end position="434"/>
    </location>
</feature>
<keyword evidence="1" id="KW-0805">Transcription regulation</keyword>
<feature type="domain" description="HTH luxR-type" evidence="6">
    <location>
        <begin position="461"/>
        <end position="526"/>
    </location>
</feature>
<evidence type="ECO:0000256" key="2">
    <source>
        <dbReference type="ARBA" id="ARBA00023125"/>
    </source>
</evidence>
<feature type="transmembrane region" description="Helical" evidence="5">
    <location>
        <begin position="381"/>
        <end position="403"/>
    </location>
</feature>
<dbReference type="PRINTS" id="PR00038">
    <property type="entry name" value="HTHLUXR"/>
</dbReference>
<keyword evidence="5" id="KW-1133">Transmembrane helix</keyword>
<dbReference type="PANTHER" id="PTHR44688">
    <property type="entry name" value="DNA-BINDING TRANSCRIPTIONAL ACTIVATOR DEVR_DOSR"/>
    <property type="match status" value="1"/>
</dbReference>